<evidence type="ECO:0000313" key="11">
    <source>
        <dbReference type="Proteomes" id="UP001157069"/>
    </source>
</evidence>
<keyword evidence="6 9" id="KW-1133">Transmembrane helix</keyword>
<proteinExistence type="inferred from homology"/>
<evidence type="ECO:0000256" key="8">
    <source>
        <dbReference type="ARBA" id="ARBA00023136"/>
    </source>
</evidence>
<dbReference type="HAMAP" id="MF_00422">
    <property type="entry name" value="SecE"/>
    <property type="match status" value="1"/>
</dbReference>
<comment type="subcellular location">
    <subcellularLocation>
        <location evidence="9">Cell membrane</location>
        <topology evidence="9">Single-pass membrane protein</topology>
    </subcellularLocation>
    <subcellularLocation>
        <location evidence="1">Membrane</location>
    </subcellularLocation>
</comment>
<keyword evidence="5 9" id="KW-0653">Protein transport</keyword>
<sequence length="92" mass="10616">MARKVIDEPSEDVVANAKRERAERRNPFARIALFLRQVIAELKKVVTPTRRELFNFTAVVLVFVLIMMGLVWGLDQLFSWLVNWAFGNPDLA</sequence>
<evidence type="ECO:0000256" key="9">
    <source>
        <dbReference type="HAMAP-Rule" id="MF_00422"/>
    </source>
</evidence>
<dbReference type="Gene3D" id="1.20.5.1030">
    <property type="entry name" value="Preprotein translocase secy subunit"/>
    <property type="match status" value="1"/>
</dbReference>
<name>A0ABQ6JQD7_9MICO</name>
<organism evidence="10 11">
    <name type="scientific">Homoserinibacter gongjuensis</name>
    <dbReference type="NCBI Taxonomy" id="1162968"/>
    <lineage>
        <taxon>Bacteria</taxon>
        <taxon>Bacillati</taxon>
        <taxon>Actinomycetota</taxon>
        <taxon>Actinomycetes</taxon>
        <taxon>Micrococcales</taxon>
        <taxon>Microbacteriaceae</taxon>
        <taxon>Homoserinibacter</taxon>
    </lineage>
</organism>
<dbReference type="InterPro" id="IPR005807">
    <property type="entry name" value="SecE_bac"/>
</dbReference>
<evidence type="ECO:0000256" key="5">
    <source>
        <dbReference type="ARBA" id="ARBA00022927"/>
    </source>
</evidence>
<dbReference type="InterPro" id="IPR001901">
    <property type="entry name" value="Translocase_SecE/Sec61-g"/>
</dbReference>
<comment type="similarity">
    <text evidence="9">Belongs to the SecE/SEC61-gamma family.</text>
</comment>
<accession>A0ABQ6JQD7</accession>
<reference evidence="11" key="1">
    <citation type="journal article" date="2019" name="Int. J. Syst. Evol. Microbiol.">
        <title>The Global Catalogue of Microorganisms (GCM) 10K type strain sequencing project: providing services to taxonomists for standard genome sequencing and annotation.</title>
        <authorList>
            <consortium name="The Broad Institute Genomics Platform"/>
            <consortium name="The Broad Institute Genome Sequencing Center for Infectious Disease"/>
            <person name="Wu L."/>
            <person name="Ma J."/>
        </authorList>
    </citation>
    <scope>NUCLEOTIDE SEQUENCE [LARGE SCALE GENOMIC DNA]</scope>
    <source>
        <strain evidence="11">NBRC 108755</strain>
    </source>
</reference>
<dbReference type="PANTHER" id="PTHR33910">
    <property type="entry name" value="PROTEIN TRANSLOCASE SUBUNIT SECE"/>
    <property type="match status" value="1"/>
</dbReference>
<dbReference type="PANTHER" id="PTHR33910:SF1">
    <property type="entry name" value="PROTEIN TRANSLOCASE SUBUNIT SECE"/>
    <property type="match status" value="1"/>
</dbReference>
<dbReference type="EMBL" id="BSVA01000001">
    <property type="protein sequence ID" value="GMA90278.1"/>
    <property type="molecule type" value="Genomic_DNA"/>
</dbReference>
<keyword evidence="7 9" id="KW-0811">Translocation</keyword>
<dbReference type="Pfam" id="PF00584">
    <property type="entry name" value="SecE"/>
    <property type="match status" value="1"/>
</dbReference>
<comment type="caution">
    <text evidence="10">The sequence shown here is derived from an EMBL/GenBank/DDBJ whole genome shotgun (WGS) entry which is preliminary data.</text>
</comment>
<protein>
    <recommendedName>
        <fullName evidence="9">Protein translocase subunit SecE</fullName>
    </recommendedName>
</protein>
<feature type="transmembrane region" description="Helical" evidence="9">
    <location>
        <begin position="53"/>
        <end position="74"/>
    </location>
</feature>
<evidence type="ECO:0000256" key="2">
    <source>
        <dbReference type="ARBA" id="ARBA00022448"/>
    </source>
</evidence>
<dbReference type="InterPro" id="IPR038379">
    <property type="entry name" value="SecE_sf"/>
</dbReference>
<keyword evidence="3 9" id="KW-1003">Cell membrane</keyword>
<evidence type="ECO:0000313" key="10">
    <source>
        <dbReference type="EMBL" id="GMA90278.1"/>
    </source>
</evidence>
<keyword evidence="4 9" id="KW-0812">Transmembrane</keyword>
<comment type="function">
    <text evidence="9">Essential subunit of the Sec protein translocation channel SecYEG. Clamps together the 2 halves of SecY. May contact the channel plug during translocation.</text>
</comment>
<evidence type="ECO:0000256" key="3">
    <source>
        <dbReference type="ARBA" id="ARBA00022475"/>
    </source>
</evidence>
<keyword evidence="11" id="KW-1185">Reference proteome</keyword>
<evidence type="ECO:0000256" key="4">
    <source>
        <dbReference type="ARBA" id="ARBA00022692"/>
    </source>
</evidence>
<evidence type="ECO:0000256" key="1">
    <source>
        <dbReference type="ARBA" id="ARBA00004370"/>
    </source>
</evidence>
<evidence type="ECO:0000256" key="7">
    <source>
        <dbReference type="ARBA" id="ARBA00023010"/>
    </source>
</evidence>
<keyword evidence="8 9" id="KW-0472">Membrane</keyword>
<dbReference type="Proteomes" id="UP001157069">
    <property type="component" value="Unassembled WGS sequence"/>
</dbReference>
<gene>
    <name evidence="9" type="primary">secE</name>
    <name evidence="10" type="ORF">GCM10025869_08070</name>
</gene>
<dbReference type="NCBIfam" id="TIGR00964">
    <property type="entry name" value="secE_bact"/>
    <property type="match status" value="1"/>
</dbReference>
<comment type="subunit">
    <text evidence="9">Component of the Sec protein translocase complex. Heterotrimer consisting of SecY, SecE and SecG subunits. The heterotrimers can form oligomers, although 1 heterotrimer is thought to be able to translocate proteins. Interacts with the ribosome. Interacts with SecDF, and other proteins may be involved. Interacts with SecA.</text>
</comment>
<evidence type="ECO:0000256" key="6">
    <source>
        <dbReference type="ARBA" id="ARBA00022989"/>
    </source>
</evidence>
<keyword evidence="2 9" id="KW-0813">Transport</keyword>
<dbReference type="RefSeq" id="WP_284297935.1">
    <property type="nucleotide sequence ID" value="NZ_BSVA01000001.1"/>
</dbReference>